<dbReference type="InterPro" id="IPR007484">
    <property type="entry name" value="Peptidase_M28"/>
</dbReference>
<dbReference type="PANTHER" id="PTHR12147:SF26">
    <property type="entry name" value="PEPTIDASE M28 DOMAIN-CONTAINING PROTEIN"/>
    <property type="match status" value="1"/>
</dbReference>
<dbReference type="Proteomes" id="UP001195903">
    <property type="component" value="Unassembled WGS sequence"/>
</dbReference>
<evidence type="ECO:0000313" key="3">
    <source>
        <dbReference type="Proteomes" id="UP001195903"/>
    </source>
</evidence>
<feature type="domain" description="Peptidase M28" evidence="1">
    <location>
        <begin position="138"/>
        <end position="328"/>
    </location>
</feature>
<evidence type="ECO:0000259" key="1">
    <source>
        <dbReference type="Pfam" id="PF04389"/>
    </source>
</evidence>
<dbReference type="InterPro" id="IPR045175">
    <property type="entry name" value="M28_fam"/>
</dbReference>
<reference evidence="2 3" key="1">
    <citation type="submission" date="2021-05" db="EMBL/GenBank/DDBJ databases">
        <title>Shewanella sp. JM162201.</title>
        <authorList>
            <person name="Xu S."/>
            <person name="Li A."/>
        </authorList>
    </citation>
    <scope>NUCLEOTIDE SEQUENCE [LARGE SCALE GENOMIC DNA]</scope>
    <source>
        <strain evidence="2 3">JM162201</strain>
    </source>
</reference>
<comment type="caution">
    <text evidence="2">The sequence shown here is derived from an EMBL/GenBank/DDBJ whole genome shotgun (WGS) entry which is preliminary data.</text>
</comment>
<dbReference type="Pfam" id="PF04389">
    <property type="entry name" value="Peptidase_M28"/>
    <property type="match status" value="1"/>
</dbReference>
<dbReference type="SUPFAM" id="SSF53187">
    <property type="entry name" value="Zn-dependent exopeptidases"/>
    <property type="match status" value="1"/>
</dbReference>
<accession>A0ABS5V0F9</accession>
<proteinExistence type="predicted"/>
<organism evidence="2 3">
    <name type="scientific">Shewanella jiangmenensis</name>
    <dbReference type="NCBI Taxonomy" id="2837387"/>
    <lineage>
        <taxon>Bacteria</taxon>
        <taxon>Pseudomonadati</taxon>
        <taxon>Pseudomonadota</taxon>
        <taxon>Gammaproteobacteria</taxon>
        <taxon>Alteromonadales</taxon>
        <taxon>Shewanellaceae</taxon>
        <taxon>Shewanella</taxon>
    </lineage>
</organism>
<dbReference type="RefSeq" id="WP_214506096.1">
    <property type="nucleotide sequence ID" value="NZ_JAHEPS010000001.1"/>
</dbReference>
<dbReference type="Gene3D" id="3.40.630.10">
    <property type="entry name" value="Zn peptidases"/>
    <property type="match status" value="1"/>
</dbReference>
<evidence type="ECO:0000313" key="2">
    <source>
        <dbReference type="EMBL" id="MBT1443949.1"/>
    </source>
</evidence>
<dbReference type="EMBL" id="JAHEPS010000001">
    <property type="protein sequence ID" value="MBT1443949.1"/>
    <property type="molecule type" value="Genomic_DNA"/>
</dbReference>
<dbReference type="PANTHER" id="PTHR12147">
    <property type="entry name" value="METALLOPEPTIDASE M28 FAMILY MEMBER"/>
    <property type="match status" value="1"/>
</dbReference>
<name>A0ABS5V0F9_9GAMM</name>
<gene>
    <name evidence="2" type="ORF">KJI95_05345</name>
</gene>
<protein>
    <submittedName>
        <fullName evidence="2">M28 family peptidase</fullName>
    </submittedName>
</protein>
<sequence>MRRLALPLLCMVLGACQSTPQCRRDLSPSWVALETVRADVEYLASKELEGRKAGSEGARLAREYVAQRFAAIGLIPVDAGLKPLLGEALQAGETGKAGAFFHPFTFEQLFSGREGVNVLGLLPASMPATTLGSTSGGRWRIVLAHYDHLGKQGSRHFAGADDNASGVAALLALAERAATDPARPADLNLLFVATDAEEAGLFGAKALAGRLTELGIRPELALNLDMVGHPGRPYAIYMEGSRNFTNPDELRALIERNDLCARLSHSRLEKDGLSGRIDYLKASDHYPFHQQGVPWLYFGVPPHPQYHTVDDTPERLDFGFLAATIEAVYPLLWHSLLPRPD</sequence>
<keyword evidence="3" id="KW-1185">Reference proteome</keyword>
<dbReference type="PROSITE" id="PS51257">
    <property type="entry name" value="PROKAR_LIPOPROTEIN"/>
    <property type="match status" value="1"/>
</dbReference>